<proteinExistence type="predicted"/>
<evidence type="ECO:0000259" key="1">
    <source>
        <dbReference type="Pfam" id="PF13843"/>
    </source>
</evidence>
<feature type="domain" description="PiggyBac transposable element-derived protein" evidence="1">
    <location>
        <begin position="1"/>
        <end position="144"/>
    </location>
</feature>
<dbReference type="PANTHER" id="PTHR47055">
    <property type="entry name" value="DDE_TNP_1_7 DOMAIN-CONTAINING PROTEIN"/>
    <property type="match status" value="1"/>
</dbReference>
<dbReference type="AlphaFoldDB" id="A0A8X6YJL2"/>
<reference evidence="2" key="1">
    <citation type="submission" date="2020-08" db="EMBL/GenBank/DDBJ databases">
        <title>Multicomponent nature underlies the extraordinary mechanical properties of spider dragline silk.</title>
        <authorList>
            <person name="Kono N."/>
            <person name="Nakamura H."/>
            <person name="Mori M."/>
            <person name="Yoshida Y."/>
            <person name="Ohtoshi R."/>
            <person name="Malay A.D."/>
            <person name="Moran D.A.P."/>
            <person name="Tomita M."/>
            <person name="Numata K."/>
            <person name="Arakawa K."/>
        </authorList>
    </citation>
    <scope>NUCLEOTIDE SEQUENCE</scope>
</reference>
<dbReference type="PANTHER" id="PTHR47055:SF3">
    <property type="entry name" value="PHORBOL-ESTER_DAG-TYPE DOMAIN-CONTAINING PROTEIN"/>
    <property type="match status" value="1"/>
</dbReference>
<accession>A0A8X6YJL2</accession>
<gene>
    <name evidence="2" type="primary">X975_05648</name>
    <name evidence="2" type="ORF">TNIN_202311</name>
</gene>
<dbReference type="OrthoDB" id="10057240at2759"/>
<protein>
    <submittedName>
        <fullName evidence="2">PiggyBac transposable element-derived protein 2</fullName>
    </submittedName>
</protein>
<dbReference type="Pfam" id="PF13843">
    <property type="entry name" value="DDE_Tnp_1_7"/>
    <property type="match status" value="1"/>
</dbReference>
<dbReference type="EMBL" id="BMAV01019172">
    <property type="protein sequence ID" value="GFY71938.1"/>
    <property type="molecule type" value="Genomic_DNA"/>
</dbReference>
<organism evidence="2 3">
    <name type="scientific">Trichonephila inaurata madagascariensis</name>
    <dbReference type="NCBI Taxonomy" id="2747483"/>
    <lineage>
        <taxon>Eukaryota</taxon>
        <taxon>Metazoa</taxon>
        <taxon>Ecdysozoa</taxon>
        <taxon>Arthropoda</taxon>
        <taxon>Chelicerata</taxon>
        <taxon>Arachnida</taxon>
        <taxon>Araneae</taxon>
        <taxon>Araneomorphae</taxon>
        <taxon>Entelegynae</taxon>
        <taxon>Araneoidea</taxon>
        <taxon>Nephilidae</taxon>
        <taxon>Trichonephila</taxon>
        <taxon>Trichonephila inaurata</taxon>
    </lineage>
</organism>
<evidence type="ECO:0000313" key="3">
    <source>
        <dbReference type="Proteomes" id="UP000886998"/>
    </source>
</evidence>
<comment type="caution">
    <text evidence="2">The sequence shown here is derived from an EMBL/GenBank/DDBJ whole genome shotgun (WGS) entry which is preliminary data.</text>
</comment>
<dbReference type="InterPro" id="IPR029526">
    <property type="entry name" value="PGBD"/>
</dbReference>
<dbReference type="InterPro" id="IPR052638">
    <property type="entry name" value="PiggyBac_TE-derived"/>
</dbReference>
<dbReference type="GO" id="GO:0043565">
    <property type="term" value="F:sequence-specific DNA binding"/>
    <property type="evidence" value="ECO:0007669"/>
    <property type="project" value="TreeGrafter"/>
</dbReference>
<dbReference type="Proteomes" id="UP000886998">
    <property type="component" value="Unassembled WGS sequence"/>
</dbReference>
<sequence>MTRNRYLGIKSMIHFADNKESMSQANDRSFKIRKLITEMNANFQKWGIFDKHLSIGEMMFRYYGHHYFKQYIKGKPIRFGYKMWALCGNNGYFYNFDLYFGKEVVDAASTVVLSKKPLGARVVKKMLQPVTDPNSHIVYFDNFF</sequence>
<keyword evidence="3" id="KW-1185">Reference proteome</keyword>
<name>A0A8X6YJL2_9ARAC</name>
<evidence type="ECO:0000313" key="2">
    <source>
        <dbReference type="EMBL" id="GFY71938.1"/>
    </source>
</evidence>